<dbReference type="EMBL" id="JAULSN010000002">
    <property type="protein sequence ID" value="KAK3379024.1"/>
    <property type="molecule type" value="Genomic_DNA"/>
</dbReference>
<accession>A0AAE0KM52</accession>
<comment type="caution">
    <text evidence="2">The sequence shown here is derived from an EMBL/GenBank/DDBJ whole genome shotgun (WGS) entry which is preliminary data.</text>
</comment>
<feature type="domain" description="Amidase" evidence="1">
    <location>
        <begin position="26"/>
        <end position="494"/>
    </location>
</feature>
<dbReference type="InterPro" id="IPR036928">
    <property type="entry name" value="AS_sf"/>
</dbReference>
<reference evidence="2" key="1">
    <citation type="journal article" date="2023" name="Mol. Phylogenet. Evol.">
        <title>Genome-scale phylogeny and comparative genomics of the fungal order Sordariales.</title>
        <authorList>
            <person name="Hensen N."/>
            <person name="Bonometti L."/>
            <person name="Westerberg I."/>
            <person name="Brannstrom I.O."/>
            <person name="Guillou S."/>
            <person name="Cros-Aarteil S."/>
            <person name="Calhoun S."/>
            <person name="Haridas S."/>
            <person name="Kuo A."/>
            <person name="Mondo S."/>
            <person name="Pangilinan J."/>
            <person name="Riley R."/>
            <person name="LaButti K."/>
            <person name="Andreopoulos B."/>
            <person name="Lipzen A."/>
            <person name="Chen C."/>
            <person name="Yan M."/>
            <person name="Daum C."/>
            <person name="Ng V."/>
            <person name="Clum A."/>
            <person name="Steindorff A."/>
            <person name="Ohm R.A."/>
            <person name="Martin F."/>
            <person name="Silar P."/>
            <person name="Natvig D.O."/>
            <person name="Lalanne C."/>
            <person name="Gautier V."/>
            <person name="Ament-Velasquez S.L."/>
            <person name="Kruys A."/>
            <person name="Hutchinson M.I."/>
            <person name="Powell A.J."/>
            <person name="Barry K."/>
            <person name="Miller A.N."/>
            <person name="Grigoriev I.V."/>
            <person name="Debuchy R."/>
            <person name="Gladieux P."/>
            <person name="Hiltunen Thoren M."/>
            <person name="Johannesson H."/>
        </authorList>
    </citation>
    <scope>NUCLEOTIDE SEQUENCE</scope>
    <source>
        <strain evidence="2">CBS 958.72</strain>
    </source>
</reference>
<dbReference type="SUPFAM" id="SSF75304">
    <property type="entry name" value="Amidase signature (AS) enzymes"/>
    <property type="match status" value="1"/>
</dbReference>
<protein>
    <submittedName>
        <fullName evidence="2">Glutamyl-tRNA amidotransferase subunit A</fullName>
    </submittedName>
</protein>
<dbReference type="Pfam" id="PF01425">
    <property type="entry name" value="Amidase"/>
    <property type="match status" value="1"/>
</dbReference>
<sequence>MASLLNAAIADLSEALSDGRLSSAALTTAYIARVLEANDYFHAVIETNPDAMDIAHALDEEQHTKGRRGPLHGIPILLTDSISTLDDMETTAGSAVLLGTRNCREATLVRRLRVAGAVILGKTNMTELGDFHTSVAGTGWSSRGELCRGAYCFNMSGGGSSCGSAVATALGLAAACIGCETDGGIIYPASRNGVVAIKPTVGLVSADGVIPVALKQDAAGPMARTVSDVACLLEVLAEESTGRGHVSYTSALTGTDLSGLRIGVPSSCLVELSGTPLEEFNSALSLLEFCEATIVRDTNYACLDDFLKLSEEEMGIVVAGCFQKDIRKYLTDLATNPHELRGLSGIIEVASRDPMRQYAERERTIRSRRMNTTAGRRGCPSHDDDFQVAVLLDDYFGGDGGIPGTLKEHNLDLIVAPAVRGSEIDSGSRSGLSVTVSLAARGGLPVVTVPLGKYPETTAVRQDLREPDKLVDVAPEIPFGIMFTGAAHSEEMLLRVAYAFEQMTNVRDTLVPLIPPKRDIPDLDAAYCRTLEI</sequence>
<dbReference type="Gene3D" id="3.90.1300.10">
    <property type="entry name" value="Amidase signature (AS) domain"/>
    <property type="match status" value="1"/>
</dbReference>
<keyword evidence="3" id="KW-1185">Reference proteome</keyword>
<evidence type="ECO:0000313" key="3">
    <source>
        <dbReference type="Proteomes" id="UP001287356"/>
    </source>
</evidence>
<gene>
    <name evidence="2" type="ORF">B0T24DRAFT_694383</name>
</gene>
<evidence type="ECO:0000313" key="2">
    <source>
        <dbReference type="EMBL" id="KAK3379024.1"/>
    </source>
</evidence>
<organism evidence="2 3">
    <name type="scientific">Lasiosphaeria ovina</name>
    <dbReference type="NCBI Taxonomy" id="92902"/>
    <lineage>
        <taxon>Eukaryota</taxon>
        <taxon>Fungi</taxon>
        <taxon>Dikarya</taxon>
        <taxon>Ascomycota</taxon>
        <taxon>Pezizomycotina</taxon>
        <taxon>Sordariomycetes</taxon>
        <taxon>Sordariomycetidae</taxon>
        <taxon>Sordariales</taxon>
        <taxon>Lasiosphaeriaceae</taxon>
        <taxon>Lasiosphaeria</taxon>
    </lineage>
</organism>
<reference evidence="2" key="2">
    <citation type="submission" date="2023-06" db="EMBL/GenBank/DDBJ databases">
        <authorList>
            <consortium name="Lawrence Berkeley National Laboratory"/>
            <person name="Haridas S."/>
            <person name="Hensen N."/>
            <person name="Bonometti L."/>
            <person name="Westerberg I."/>
            <person name="Brannstrom I.O."/>
            <person name="Guillou S."/>
            <person name="Cros-Aarteil S."/>
            <person name="Calhoun S."/>
            <person name="Kuo A."/>
            <person name="Mondo S."/>
            <person name="Pangilinan J."/>
            <person name="Riley R."/>
            <person name="Labutti K."/>
            <person name="Andreopoulos B."/>
            <person name="Lipzen A."/>
            <person name="Chen C."/>
            <person name="Yanf M."/>
            <person name="Daum C."/>
            <person name="Ng V."/>
            <person name="Clum A."/>
            <person name="Steindorff A."/>
            <person name="Ohm R."/>
            <person name="Martin F."/>
            <person name="Silar P."/>
            <person name="Natvig D."/>
            <person name="Lalanne C."/>
            <person name="Gautier V."/>
            <person name="Ament-Velasquez S.L."/>
            <person name="Kruys A."/>
            <person name="Hutchinson M.I."/>
            <person name="Powell A.J."/>
            <person name="Barry K."/>
            <person name="Miller A.N."/>
            <person name="Grigoriev I.V."/>
            <person name="Debuchy R."/>
            <person name="Gladieux P."/>
            <person name="Thoren M.H."/>
            <person name="Johannesson H."/>
        </authorList>
    </citation>
    <scope>NUCLEOTIDE SEQUENCE</scope>
    <source>
        <strain evidence="2">CBS 958.72</strain>
    </source>
</reference>
<dbReference type="AlphaFoldDB" id="A0AAE0KM52"/>
<dbReference type="Proteomes" id="UP001287356">
    <property type="component" value="Unassembled WGS sequence"/>
</dbReference>
<evidence type="ECO:0000259" key="1">
    <source>
        <dbReference type="Pfam" id="PF01425"/>
    </source>
</evidence>
<name>A0AAE0KM52_9PEZI</name>
<dbReference type="PANTHER" id="PTHR42678">
    <property type="entry name" value="AMIDASE"/>
    <property type="match status" value="1"/>
</dbReference>
<dbReference type="InterPro" id="IPR023631">
    <property type="entry name" value="Amidase_dom"/>
</dbReference>
<proteinExistence type="predicted"/>
<dbReference type="PANTHER" id="PTHR42678:SF34">
    <property type="entry name" value="OS04G0183300 PROTEIN"/>
    <property type="match status" value="1"/>
</dbReference>